<evidence type="ECO:0000256" key="2">
    <source>
        <dbReference type="ARBA" id="ARBA00023125"/>
    </source>
</evidence>
<evidence type="ECO:0000259" key="5">
    <source>
        <dbReference type="PROSITE" id="PS01124"/>
    </source>
</evidence>
<organism evidence="6 7">
    <name type="scientific">Candidatus Lachnoclostridium pullistercoris</name>
    <dbReference type="NCBI Taxonomy" id="2838632"/>
    <lineage>
        <taxon>Bacteria</taxon>
        <taxon>Bacillati</taxon>
        <taxon>Bacillota</taxon>
        <taxon>Clostridia</taxon>
        <taxon>Lachnospirales</taxon>
        <taxon>Lachnospiraceae</taxon>
    </lineage>
</organism>
<feature type="domain" description="HTH araC/xylS-type" evidence="5">
    <location>
        <begin position="174"/>
        <end position="272"/>
    </location>
</feature>
<dbReference type="SUPFAM" id="SSF46689">
    <property type="entry name" value="Homeodomain-like"/>
    <property type="match status" value="2"/>
</dbReference>
<accession>A0A9D2PDN3</accession>
<sequence length="294" mass="32834">MEHSYIPQAGQRRFDDLYLCYCGYEECRPGHSFGPAVRPNYIIHYILKGKGIYQTEKAAYELGAGQGFLIEPGSQTYYQADRDDPWTYLWVGFAGRRAAEYLSGMGLGEGRLTYHSSRGEDLKAIVEDMLKHNTYTSASQFALESALFSFFAALSEDLDVMSAAGKADGSLYVRKAVEFIQNNYYTPIRVTDIAGYVCINRSYLCTLFRKELNMSPQEYLANYRLTQAAELLLITDLSIEAVALSCGYSDPLVFSKAFKLKNGLTPSAYRREKLSRPSGRGRRNSGASASGISI</sequence>
<feature type="region of interest" description="Disordered" evidence="4">
    <location>
        <begin position="271"/>
        <end position="294"/>
    </location>
</feature>
<dbReference type="CDD" id="cd06986">
    <property type="entry name" value="cupin_MmsR-like_N"/>
    <property type="match status" value="1"/>
</dbReference>
<dbReference type="SUPFAM" id="SSF51215">
    <property type="entry name" value="Regulatory protein AraC"/>
    <property type="match status" value="1"/>
</dbReference>
<evidence type="ECO:0000256" key="3">
    <source>
        <dbReference type="ARBA" id="ARBA00023163"/>
    </source>
</evidence>
<gene>
    <name evidence="6" type="ORF">IAA04_11960</name>
</gene>
<dbReference type="PROSITE" id="PS01124">
    <property type="entry name" value="HTH_ARAC_FAMILY_2"/>
    <property type="match status" value="1"/>
</dbReference>
<comment type="caution">
    <text evidence="6">The sequence shown here is derived from an EMBL/GenBank/DDBJ whole genome shotgun (WGS) entry which is preliminary data.</text>
</comment>
<dbReference type="InterPro" id="IPR037923">
    <property type="entry name" value="HTH-like"/>
</dbReference>
<reference evidence="6" key="1">
    <citation type="journal article" date="2021" name="PeerJ">
        <title>Extensive microbial diversity within the chicken gut microbiome revealed by metagenomics and culture.</title>
        <authorList>
            <person name="Gilroy R."/>
            <person name="Ravi A."/>
            <person name="Getino M."/>
            <person name="Pursley I."/>
            <person name="Horton D.L."/>
            <person name="Alikhan N.F."/>
            <person name="Baker D."/>
            <person name="Gharbi K."/>
            <person name="Hall N."/>
            <person name="Watson M."/>
            <person name="Adriaenssens E.M."/>
            <person name="Foster-Nyarko E."/>
            <person name="Jarju S."/>
            <person name="Secka A."/>
            <person name="Antonio M."/>
            <person name="Oren A."/>
            <person name="Chaudhuri R.R."/>
            <person name="La Ragione R."/>
            <person name="Hildebrand F."/>
            <person name="Pallen M.J."/>
        </authorList>
    </citation>
    <scope>NUCLEOTIDE SEQUENCE</scope>
    <source>
        <strain evidence="6">CHK183-5548</strain>
    </source>
</reference>
<dbReference type="InterPro" id="IPR018060">
    <property type="entry name" value="HTH_AraC"/>
</dbReference>
<dbReference type="AlphaFoldDB" id="A0A9D2PDN3"/>
<evidence type="ECO:0000256" key="4">
    <source>
        <dbReference type="SAM" id="MobiDB-lite"/>
    </source>
</evidence>
<dbReference type="InterPro" id="IPR018062">
    <property type="entry name" value="HTH_AraC-typ_CS"/>
</dbReference>
<dbReference type="PANTHER" id="PTHR43280">
    <property type="entry name" value="ARAC-FAMILY TRANSCRIPTIONAL REGULATOR"/>
    <property type="match status" value="1"/>
</dbReference>
<dbReference type="GO" id="GO:0003700">
    <property type="term" value="F:DNA-binding transcription factor activity"/>
    <property type="evidence" value="ECO:0007669"/>
    <property type="project" value="InterPro"/>
</dbReference>
<evidence type="ECO:0000313" key="7">
    <source>
        <dbReference type="Proteomes" id="UP000823883"/>
    </source>
</evidence>
<evidence type="ECO:0000256" key="1">
    <source>
        <dbReference type="ARBA" id="ARBA00023015"/>
    </source>
</evidence>
<keyword evidence="2" id="KW-0238">DNA-binding</keyword>
<dbReference type="InterPro" id="IPR003313">
    <property type="entry name" value="AraC-bd"/>
</dbReference>
<name>A0A9D2PDN3_9FIRM</name>
<dbReference type="EMBL" id="DWWL01000078">
    <property type="protein sequence ID" value="HJC48752.1"/>
    <property type="molecule type" value="Genomic_DNA"/>
</dbReference>
<dbReference type="GO" id="GO:0043565">
    <property type="term" value="F:sequence-specific DNA binding"/>
    <property type="evidence" value="ECO:0007669"/>
    <property type="project" value="InterPro"/>
</dbReference>
<evidence type="ECO:0000313" key="6">
    <source>
        <dbReference type="EMBL" id="HJC48752.1"/>
    </source>
</evidence>
<dbReference type="Proteomes" id="UP000823883">
    <property type="component" value="Unassembled WGS sequence"/>
</dbReference>
<dbReference type="PANTHER" id="PTHR43280:SF28">
    <property type="entry name" value="HTH-TYPE TRANSCRIPTIONAL ACTIVATOR RHAS"/>
    <property type="match status" value="1"/>
</dbReference>
<keyword evidence="1" id="KW-0805">Transcription regulation</keyword>
<dbReference type="Pfam" id="PF02311">
    <property type="entry name" value="AraC_binding"/>
    <property type="match status" value="1"/>
</dbReference>
<keyword evidence="3" id="KW-0804">Transcription</keyword>
<dbReference type="SMART" id="SM00342">
    <property type="entry name" value="HTH_ARAC"/>
    <property type="match status" value="1"/>
</dbReference>
<dbReference type="InterPro" id="IPR009057">
    <property type="entry name" value="Homeodomain-like_sf"/>
</dbReference>
<proteinExistence type="predicted"/>
<reference evidence="6" key="2">
    <citation type="submission" date="2021-04" db="EMBL/GenBank/DDBJ databases">
        <authorList>
            <person name="Gilroy R."/>
        </authorList>
    </citation>
    <scope>NUCLEOTIDE SEQUENCE</scope>
    <source>
        <strain evidence="6">CHK183-5548</strain>
    </source>
</reference>
<dbReference type="PROSITE" id="PS00041">
    <property type="entry name" value="HTH_ARAC_FAMILY_1"/>
    <property type="match status" value="1"/>
</dbReference>
<dbReference type="Gene3D" id="2.60.120.280">
    <property type="entry name" value="Regulatory protein AraC"/>
    <property type="match status" value="1"/>
</dbReference>
<feature type="compositionally biased region" description="Low complexity" evidence="4">
    <location>
        <begin position="284"/>
        <end position="294"/>
    </location>
</feature>
<dbReference type="Pfam" id="PF12833">
    <property type="entry name" value="HTH_18"/>
    <property type="match status" value="1"/>
</dbReference>
<protein>
    <submittedName>
        <fullName evidence="6">AraC family transcriptional regulator</fullName>
    </submittedName>
</protein>
<dbReference type="Gene3D" id="1.10.10.60">
    <property type="entry name" value="Homeodomain-like"/>
    <property type="match status" value="2"/>
</dbReference>